<sequence length="212" mass="23120">MKRRFALIALCLGISACQTDNPYNASSLPLPPAPPQAATTLDMSAYPAPARDYGRYRSWTWLNSQLPPGSAWADSAQIAEAVSNGLDQRGLRPAQNPQAADLRVTANTRLETRLRQVRDDYYDPYYGGAGLGYGRYNGPYHNGYGYGGYASVPVVRTYQEQVIVVHIGLFDGRNGQPVWSASAETRSDGSLSDRTKALRTAVQKALTAYPPS</sequence>
<feature type="domain" description="DUF4136" evidence="1">
    <location>
        <begin position="49"/>
        <end position="211"/>
    </location>
</feature>
<dbReference type="AlphaFoldDB" id="A0A085UYE9"/>
<dbReference type="InterPro" id="IPR025411">
    <property type="entry name" value="DUF4136"/>
</dbReference>
<dbReference type="RefSeq" id="WP_020290931.1">
    <property type="nucleotide sequence ID" value="NZ_JPQT01000124.1"/>
</dbReference>
<protein>
    <recommendedName>
        <fullName evidence="1">DUF4136 domain-containing protein</fullName>
    </recommendedName>
</protein>
<dbReference type="Gene3D" id="3.30.160.670">
    <property type="match status" value="1"/>
</dbReference>
<dbReference type="Pfam" id="PF13590">
    <property type="entry name" value="DUF4136"/>
    <property type="match status" value="1"/>
</dbReference>
<evidence type="ECO:0000259" key="1">
    <source>
        <dbReference type="Pfam" id="PF13590"/>
    </source>
</evidence>
<dbReference type="EMBL" id="JPQT01000124">
    <property type="protein sequence ID" value="KFE48212.1"/>
    <property type="molecule type" value="Genomic_DNA"/>
</dbReference>
<dbReference type="PATRIC" id="fig|317.174.peg.4528"/>
<organism evidence="2 3">
    <name type="scientific">Pseudomonas syringae</name>
    <dbReference type="NCBI Taxonomy" id="317"/>
    <lineage>
        <taxon>Bacteria</taxon>
        <taxon>Pseudomonadati</taxon>
        <taxon>Pseudomonadota</taxon>
        <taxon>Gammaproteobacteria</taxon>
        <taxon>Pseudomonadales</taxon>
        <taxon>Pseudomonadaceae</taxon>
        <taxon>Pseudomonas</taxon>
    </lineage>
</organism>
<proteinExistence type="predicted"/>
<reference evidence="2 3" key="1">
    <citation type="submission" date="2014-07" db="EMBL/GenBank/DDBJ databases">
        <title>Draft Genome Sequences of Environmental Pseudomonas syringae strains.</title>
        <authorList>
            <person name="Baltrus D.A."/>
            <person name="Berge O."/>
            <person name="Morris C."/>
        </authorList>
    </citation>
    <scope>NUCLEOTIDE SEQUENCE [LARGE SCALE GENOMIC DNA]</scope>
    <source>
        <strain evidence="2 3">CEB003</strain>
    </source>
</reference>
<name>A0A085UYE9_PSESX</name>
<dbReference type="PROSITE" id="PS51257">
    <property type="entry name" value="PROKAR_LIPOPROTEIN"/>
    <property type="match status" value="1"/>
</dbReference>
<evidence type="ECO:0000313" key="3">
    <source>
        <dbReference type="Proteomes" id="UP000028643"/>
    </source>
</evidence>
<gene>
    <name evidence="2" type="ORF">IV02_22165</name>
</gene>
<comment type="caution">
    <text evidence="2">The sequence shown here is derived from an EMBL/GenBank/DDBJ whole genome shotgun (WGS) entry which is preliminary data.</text>
</comment>
<dbReference type="Proteomes" id="UP000028643">
    <property type="component" value="Unassembled WGS sequence"/>
</dbReference>
<accession>A0A085UYE9</accession>
<evidence type="ECO:0000313" key="2">
    <source>
        <dbReference type="EMBL" id="KFE48212.1"/>
    </source>
</evidence>